<proteinExistence type="predicted"/>
<dbReference type="InterPro" id="IPR010982">
    <property type="entry name" value="Lambda_DNA-bd_dom_sf"/>
</dbReference>
<dbReference type="InterPro" id="IPR001387">
    <property type="entry name" value="Cro/C1-type_HTH"/>
</dbReference>
<gene>
    <name evidence="3" type="ORF">SAMN05444005_103163</name>
</gene>
<evidence type="ECO:0000256" key="1">
    <source>
        <dbReference type="SAM" id="Coils"/>
    </source>
</evidence>
<evidence type="ECO:0000313" key="4">
    <source>
        <dbReference type="Proteomes" id="UP000198648"/>
    </source>
</evidence>
<evidence type="ECO:0000259" key="2">
    <source>
        <dbReference type="Pfam" id="PF01381"/>
    </source>
</evidence>
<dbReference type="SUPFAM" id="SSF47413">
    <property type="entry name" value="lambda repressor-like DNA-binding domains"/>
    <property type="match status" value="1"/>
</dbReference>
<dbReference type="Pfam" id="PF01381">
    <property type="entry name" value="HTH_3"/>
    <property type="match status" value="1"/>
</dbReference>
<dbReference type="OrthoDB" id="796548at2"/>
<dbReference type="GO" id="GO:0003677">
    <property type="term" value="F:DNA binding"/>
    <property type="evidence" value="ECO:0007669"/>
    <property type="project" value="InterPro"/>
</dbReference>
<dbReference type="Gene3D" id="1.10.260.40">
    <property type="entry name" value="lambda repressor-like DNA-binding domains"/>
    <property type="match status" value="1"/>
</dbReference>
<organism evidence="3 4">
    <name type="scientific">Flavobacterium urocaniciphilum</name>
    <dbReference type="NCBI Taxonomy" id="1299341"/>
    <lineage>
        <taxon>Bacteria</taxon>
        <taxon>Pseudomonadati</taxon>
        <taxon>Bacteroidota</taxon>
        <taxon>Flavobacteriia</taxon>
        <taxon>Flavobacteriales</taxon>
        <taxon>Flavobacteriaceae</taxon>
        <taxon>Flavobacterium</taxon>
    </lineage>
</organism>
<protein>
    <submittedName>
        <fullName evidence="3">Helix-turn-helix</fullName>
    </submittedName>
</protein>
<dbReference type="AlphaFoldDB" id="A0A1H9BRD0"/>
<dbReference type="RefSeq" id="WP_143065625.1">
    <property type="nucleotide sequence ID" value="NZ_FOEI01000003.1"/>
</dbReference>
<feature type="domain" description="HTH cro/C1-type" evidence="2">
    <location>
        <begin position="19"/>
        <end position="60"/>
    </location>
</feature>
<evidence type="ECO:0000313" key="3">
    <source>
        <dbReference type="EMBL" id="SEP91445.1"/>
    </source>
</evidence>
<sequence>MMYKILDINERILYIIDNQYNGSQKKFAERIGFAAQVVFNIVSGRKSKPSYDVLYAILSTNDYINAEWLIMGHGEMLKQKEAPSTNEKDTYIIELQKDKIRSLEKELQDQKQTIEQLKKELLLASSSKVGVKSDG</sequence>
<dbReference type="EMBL" id="FOEI01000003">
    <property type="protein sequence ID" value="SEP91445.1"/>
    <property type="molecule type" value="Genomic_DNA"/>
</dbReference>
<accession>A0A1H9BRD0</accession>
<keyword evidence="1" id="KW-0175">Coiled coil</keyword>
<feature type="coiled-coil region" evidence="1">
    <location>
        <begin position="93"/>
        <end position="127"/>
    </location>
</feature>
<dbReference type="Proteomes" id="UP000198648">
    <property type="component" value="Unassembled WGS sequence"/>
</dbReference>
<name>A0A1H9BRD0_9FLAO</name>
<keyword evidence="4" id="KW-1185">Reference proteome</keyword>
<reference evidence="3 4" key="1">
    <citation type="submission" date="2016-10" db="EMBL/GenBank/DDBJ databases">
        <authorList>
            <person name="de Groot N.N."/>
        </authorList>
    </citation>
    <scope>NUCLEOTIDE SEQUENCE [LARGE SCALE GENOMIC DNA]</scope>
    <source>
        <strain evidence="3 4">DSM 27078</strain>
    </source>
</reference>